<name>A0A645BAL0_9ZZZZ</name>
<dbReference type="InterPro" id="IPR013785">
    <property type="entry name" value="Aldolase_TIM"/>
</dbReference>
<dbReference type="PANTHER" id="PTHR32332:SF18">
    <property type="entry name" value="2-NITROPROPANE DIOXYGENASE"/>
    <property type="match status" value="1"/>
</dbReference>
<protein>
    <submittedName>
        <fullName evidence="4">Uncharacterized protein</fullName>
    </submittedName>
</protein>
<reference evidence="4" key="1">
    <citation type="submission" date="2019-08" db="EMBL/GenBank/DDBJ databases">
        <authorList>
            <person name="Kucharzyk K."/>
            <person name="Murdoch R.W."/>
            <person name="Higgins S."/>
            <person name="Loffler F."/>
        </authorList>
    </citation>
    <scope>NUCLEOTIDE SEQUENCE</scope>
</reference>
<dbReference type="EMBL" id="VSSQ01018692">
    <property type="protein sequence ID" value="MPM62106.1"/>
    <property type="molecule type" value="Genomic_DNA"/>
</dbReference>
<sequence length="361" mass="38762">MQWNGKPLTIGNFTARIPIVQGGMGIGISLSGLAAAVANAGGIGVISAAGAGMDEPDYTSNFLEANLRALRAEIRKARSMTKGILGVNIMVAMNHFGEIVKTVLEENIDIIFVGAGIPLTLPSYLEANSHTKLVPIVSSAKAAGLIAKRWLDKYNYAPDGFVLEGPLAGGHLGFTEEQLNDPNYQLEKLVPEVVEEANKIGERCGKHIPVIAGGGVYTGADIHRILELGASGVQMATRFVTTHECDASDGFKQTYIHCQPEDIGIIKSPVGMPGRAIVNAFVEDVRKGIKRPVVCPYHCIITCKEESSPYCITLALMNAKKGRMQHGFAFAGANAWRAEKIVSVQELIDTLTQEYNEARAM</sequence>
<keyword evidence="2" id="KW-0288">FMN</keyword>
<dbReference type="Pfam" id="PF03060">
    <property type="entry name" value="NMO"/>
    <property type="match status" value="1"/>
</dbReference>
<keyword evidence="1" id="KW-0285">Flavoprotein</keyword>
<dbReference type="AlphaFoldDB" id="A0A645BAL0"/>
<dbReference type="SUPFAM" id="SSF51412">
    <property type="entry name" value="Inosine monophosphate dehydrogenase (IMPDH)"/>
    <property type="match status" value="1"/>
</dbReference>
<organism evidence="4">
    <name type="scientific">bioreactor metagenome</name>
    <dbReference type="NCBI Taxonomy" id="1076179"/>
    <lineage>
        <taxon>unclassified sequences</taxon>
        <taxon>metagenomes</taxon>
        <taxon>ecological metagenomes</taxon>
    </lineage>
</organism>
<evidence type="ECO:0000256" key="3">
    <source>
        <dbReference type="ARBA" id="ARBA00023002"/>
    </source>
</evidence>
<dbReference type="PANTHER" id="PTHR32332">
    <property type="entry name" value="2-NITROPROPANE DIOXYGENASE"/>
    <property type="match status" value="1"/>
</dbReference>
<dbReference type="Gene3D" id="3.20.20.70">
    <property type="entry name" value="Aldolase class I"/>
    <property type="match status" value="1"/>
</dbReference>
<evidence type="ECO:0000256" key="1">
    <source>
        <dbReference type="ARBA" id="ARBA00022630"/>
    </source>
</evidence>
<evidence type="ECO:0000256" key="2">
    <source>
        <dbReference type="ARBA" id="ARBA00022643"/>
    </source>
</evidence>
<dbReference type="InterPro" id="IPR004136">
    <property type="entry name" value="NMO"/>
</dbReference>
<proteinExistence type="predicted"/>
<gene>
    <name evidence="4" type="ORF">SDC9_108972</name>
</gene>
<dbReference type="GO" id="GO:0018580">
    <property type="term" value="F:nitronate monooxygenase activity"/>
    <property type="evidence" value="ECO:0007669"/>
    <property type="project" value="InterPro"/>
</dbReference>
<keyword evidence="3" id="KW-0560">Oxidoreductase</keyword>
<evidence type="ECO:0000313" key="4">
    <source>
        <dbReference type="EMBL" id="MPM62106.1"/>
    </source>
</evidence>
<comment type="caution">
    <text evidence="4">The sequence shown here is derived from an EMBL/GenBank/DDBJ whole genome shotgun (WGS) entry which is preliminary data.</text>
</comment>
<dbReference type="CDD" id="cd04730">
    <property type="entry name" value="NPD_like"/>
    <property type="match status" value="1"/>
</dbReference>
<accession>A0A645BAL0</accession>